<name>A0A9P5PCK0_9AGAR</name>
<organism evidence="1 2">
    <name type="scientific">Rhodocollybia butyracea</name>
    <dbReference type="NCBI Taxonomy" id="206335"/>
    <lineage>
        <taxon>Eukaryota</taxon>
        <taxon>Fungi</taxon>
        <taxon>Dikarya</taxon>
        <taxon>Basidiomycota</taxon>
        <taxon>Agaricomycotina</taxon>
        <taxon>Agaricomycetes</taxon>
        <taxon>Agaricomycetidae</taxon>
        <taxon>Agaricales</taxon>
        <taxon>Marasmiineae</taxon>
        <taxon>Omphalotaceae</taxon>
        <taxon>Rhodocollybia</taxon>
    </lineage>
</organism>
<reference evidence="1" key="1">
    <citation type="submission" date="2020-11" db="EMBL/GenBank/DDBJ databases">
        <authorList>
            <consortium name="DOE Joint Genome Institute"/>
            <person name="Ahrendt S."/>
            <person name="Riley R."/>
            <person name="Andreopoulos W."/>
            <person name="Labutti K."/>
            <person name="Pangilinan J."/>
            <person name="Ruiz-Duenas F.J."/>
            <person name="Barrasa J.M."/>
            <person name="Sanchez-Garcia M."/>
            <person name="Camarero S."/>
            <person name="Miyauchi S."/>
            <person name="Serrano A."/>
            <person name="Linde D."/>
            <person name="Babiker R."/>
            <person name="Drula E."/>
            <person name="Ayuso-Fernandez I."/>
            <person name="Pacheco R."/>
            <person name="Padilla G."/>
            <person name="Ferreira P."/>
            <person name="Barriuso J."/>
            <person name="Kellner H."/>
            <person name="Castanera R."/>
            <person name="Alfaro M."/>
            <person name="Ramirez L."/>
            <person name="Pisabarro A.G."/>
            <person name="Kuo A."/>
            <person name="Tritt A."/>
            <person name="Lipzen A."/>
            <person name="He G."/>
            <person name="Yan M."/>
            <person name="Ng V."/>
            <person name="Cullen D."/>
            <person name="Martin F."/>
            <person name="Rosso M.-N."/>
            <person name="Henrissat B."/>
            <person name="Hibbett D."/>
            <person name="Martinez A.T."/>
            <person name="Grigoriev I.V."/>
        </authorList>
    </citation>
    <scope>NUCLEOTIDE SEQUENCE</scope>
    <source>
        <strain evidence="1">AH 40177</strain>
    </source>
</reference>
<proteinExistence type="predicted"/>
<dbReference type="Proteomes" id="UP000772434">
    <property type="component" value="Unassembled WGS sequence"/>
</dbReference>
<evidence type="ECO:0000313" key="2">
    <source>
        <dbReference type="Proteomes" id="UP000772434"/>
    </source>
</evidence>
<feature type="non-terminal residue" evidence="1">
    <location>
        <position position="438"/>
    </location>
</feature>
<dbReference type="OrthoDB" id="3062192at2759"/>
<dbReference type="EMBL" id="JADNRY010000231">
    <property type="protein sequence ID" value="KAF9060697.1"/>
    <property type="molecule type" value="Genomic_DNA"/>
</dbReference>
<comment type="caution">
    <text evidence="1">The sequence shown here is derived from an EMBL/GenBank/DDBJ whole genome shotgun (WGS) entry which is preliminary data.</text>
</comment>
<evidence type="ECO:0000313" key="1">
    <source>
        <dbReference type="EMBL" id="KAF9060697.1"/>
    </source>
</evidence>
<dbReference type="AlphaFoldDB" id="A0A9P5PCK0"/>
<keyword evidence="2" id="KW-1185">Reference proteome</keyword>
<gene>
    <name evidence="1" type="ORF">BDP27DRAFT_1339202</name>
</gene>
<accession>A0A9P5PCK0</accession>
<sequence length="438" mass="49698">MSEESETETGTILTSTGTTTSSFTIYGPGALSGKAIKRFGAAVVKRVDVIVYRLRLTQIESTLREGSDTMTNLNLKARKRLYLDLFELSRSVYSVSIQTRALRLIMRKVGEMDLKDITAAIVHLWSSERQDDLRGMLKEMLLCVRMYREPRLTVPNVLDALRHDESAELKPYHLDGLDAYHLAGLDAYGHGIFEFAQGVDISRAEFRAPFLKLLHLMVSLSNSPTISRVLLGLEILEFIIEASFQEAEPQYEDPGELLLQAILEKLNPIQDIDSISRIQGLIDQRVVMKSTVYDKVELKVGVQKLSMIKYILQLKDESGAVTTPNTQKLYNDLLEWSRFKYNVSIRTRAFHLIMRNIGRRDSKDLATAIVHLPSSLCRDLLWDMFCCIRMYRPMSDELELLRNDESAPLMSYYLAGLDAYGDEACGFSQQKVGVPTAY</sequence>
<protein>
    <submittedName>
        <fullName evidence="1">Uncharacterized protein</fullName>
    </submittedName>
</protein>